<feature type="transmembrane region" description="Helical" evidence="1">
    <location>
        <begin position="14"/>
        <end position="34"/>
    </location>
</feature>
<dbReference type="KEGG" id="tpsc:RBB77_00105"/>
<dbReference type="AlphaFoldDB" id="A0AAU7ZQX5"/>
<evidence type="ECO:0000313" key="2">
    <source>
        <dbReference type="EMBL" id="XCB33316.1"/>
    </source>
</evidence>
<accession>A0AAU7ZQX5</accession>
<protein>
    <submittedName>
        <fullName evidence="2">Uncharacterized protein</fullName>
    </submittedName>
</protein>
<organism evidence="2">
    <name type="scientific">Tunturiibacter psychrotolerans</name>
    <dbReference type="NCBI Taxonomy" id="3069686"/>
    <lineage>
        <taxon>Bacteria</taxon>
        <taxon>Pseudomonadati</taxon>
        <taxon>Acidobacteriota</taxon>
        <taxon>Terriglobia</taxon>
        <taxon>Terriglobales</taxon>
        <taxon>Acidobacteriaceae</taxon>
        <taxon>Tunturiibacter</taxon>
    </lineage>
</organism>
<keyword evidence="1" id="KW-0812">Transmembrane</keyword>
<reference evidence="2" key="2">
    <citation type="journal article" date="2024" name="Environ. Microbiol.">
        <title>Genome analysis and description of Tunturibacter gen. nov. expands the diversity of Terriglobia in tundra soils.</title>
        <authorList>
            <person name="Messyasz A."/>
            <person name="Mannisto M.K."/>
            <person name="Kerkhof L.J."/>
            <person name="Haggblom M.M."/>
        </authorList>
    </citation>
    <scope>NUCLEOTIDE SEQUENCE</scope>
    <source>
        <strain evidence="2">X5P6</strain>
    </source>
</reference>
<feature type="transmembrane region" description="Helical" evidence="1">
    <location>
        <begin position="78"/>
        <end position="100"/>
    </location>
</feature>
<feature type="transmembrane region" description="Helical" evidence="1">
    <location>
        <begin position="54"/>
        <end position="71"/>
    </location>
</feature>
<proteinExistence type="predicted"/>
<keyword evidence="1" id="KW-1133">Transmembrane helix</keyword>
<keyword evidence="1" id="KW-0472">Membrane</keyword>
<evidence type="ECO:0000256" key="1">
    <source>
        <dbReference type="SAM" id="Phobius"/>
    </source>
</evidence>
<gene>
    <name evidence="2" type="ORF">RBB77_00105</name>
</gene>
<dbReference type="RefSeq" id="WP_353064154.1">
    <property type="nucleotide sequence ID" value="NZ_CP132942.1"/>
</dbReference>
<reference evidence="2" key="1">
    <citation type="submission" date="2023-08" db="EMBL/GenBank/DDBJ databases">
        <authorList>
            <person name="Messyasz A."/>
            <person name="Mannisto M.K."/>
            <person name="Kerkhof L.J."/>
            <person name="Haggblom M."/>
        </authorList>
    </citation>
    <scope>NUCLEOTIDE SEQUENCE</scope>
    <source>
        <strain evidence="2">X5P6</strain>
    </source>
</reference>
<dbReference type="EMBL" id="CP132942">
    <property type="protein sequence ID" value="XCB33316.1"/>
    <property type="molecule type" value="Genomic_DNA"/>
</dbReference>
<name>A0AAU7ZQX5_9BACT</name>
<sequence>MRTLTLSTLPWKRLLVWGIFGFSFAMIPLVFALTGDDLHQTSAGFREVVDRGDVYLICVALVGDSLGRFVMIRKKAIVDILGVGFAIAYTVMVSFEFGVISTMIHGEPVKIPEGVIPMHSFYYGIAVFILGCGAVIRTAD</sequence>
<feature type="transmembrane region" description="Helical" evidence="1">
    <location>
        <begin position="120"/>
        <end position="139"/>
    </location>
</feature>